<dbReference type="InterPro" id="IPR027417">
    <property type="entry name" value="P-loop_NTPase"/>
</dbReference>
<dbReference type="STRING" id="39492.ERS852540_02607"/>
<feature type="domain" description="AAA" evidence="1">
    <location>
        <begin position="20"/>
        <end position="164"/>
    </location>
</feature>
<name>A0A174ZZQ0_9FIRM</name>
<dbReference type="EMBL" id="CZBY01000037">
    <property type="protein sequence ID" value="CUQ92825.1"/>
    <property type="molecule type" value="Genomic_DNA"/>
</dbReference>
<dbReference type="AlphaFoldDB" id="A0A174ZZQ0"/>
<protein>
    <submittedName>
        <fullName evidence="3">Uncharacterized protein</fullName>
    </submittedName>
</protein>
<accession>A0A174ZZQ0</accession>
<feature type="domain" description="DUF4143" evidence="2">
    <location>
        <begin position="211"/>
        <end position="373"/>
    </location>
</feature>
<evidence type="ECO:0000313" key="3">
    <source>
        <dbReference type="EMBL" id="CUQ92825.1"/>
    </source>
</evidence>
<dbReference type="OrthoDB" id="9801684at2"/>
<dbReference type="Pfam" id="PF13173">
    <property type="entry name" value="AAA_14"/>
    <property type="match status" value="1"/>
</dbReference>
<organism evidence="3 4">
    <name type="scientific">[Eubacterium] siraeum</name>
    <dbReference type="NCBI Taxonomy" id="39492"/>
    <lineage>
        <taxon>Bacteria</taxon>
        <taxon>Bacillati</taxon>
        <taxon>Bacillota</taxon>
        <taxon>Clostridia</taxon>
        <taxon>Eubacteriales</taxon>
        <taxon>Oscillospiraceae</taxon>
        <taxon>Oscillospiraceae incertae sedis</taxon>
    </lineage>
</organism>
<reference evidence="3 4" key="1">
    <citation type="submission" date="2015-09" db="EMBL/GenBank/DDBJ databases">
        <authorList>
            <consortium name="Pathogen Informatics"/>
        </authorList>
    </citation>
    <scope>NUCLEOTIDE SEQUENCE [LARGE SCALE GENOMIC DNA]</scope>
    <source>
        <strain evidence="3 4">2789STDY5834928</strain>
    </source>
</reference>
<proteinExistence type="predicted"/>
<sequence>MEIKRDRYLEKIISYMWDGQVKVITGIRRSGKSYLLGTLFRKYLLENGTKPDNIFFYAFDLASDIRYRNPLELVKDVRERVRTDGEQYYLFVDEIQMSDEVPNPYNKDGKKITFYDALNDLRSLPNLDIYVTGSNSKMLSADILTQFRGRSDEIRVHPLSFAEYYSVVGGDKYEAFDNYAFYGGMPLVLSRPTDKAKMNYLTTLFSEVYIKDIVERRRIKREDILSAVLDLLCSSVGSLTNPTNIANSLNSKQKLKGEGAVANNTVKQYIDNLTDAYLFSECRRYDVRGKGYFDYPNKYYCEDIGLRNARIGFRQQEMTHIMENIIYNELIIRDCMVDVGVVYSSEKDDNGKPKQVAREIDFIANDGEKKLYIQSAFALPDEEKAVQENKPFSLTGDYFPKIIVRHDITKRWYNESGVLNIGIVDFLLDDSII</sequence>
<dbReference type="InterPro" id="IPR025420">
    <property type="entry name" value="DUF4143"/>
</dbReference>
<dbReference type="Proteomes" id="UP000095662">
    <property type="component" value="Unassembled WGS sequence"/>
</dbReference>
<dbReference type="PANTHER" id="PTHR33295:SF18">
    <property type="entry name" value="AAA+ ATPASE DOMAIN-CONTAINING PROTEIN"/>
    <property type="match status" value="1"/>
</dbReference>
<evidence type="ECO:0000313" key="4">
    <source>
        <dbReference type="Proteomes" id="UP000095662"/>
    </source>
</evidence>
<evidence type="ECO:0000259" key="2">
    <source>
        <dbReference type="Pfam" id="PF13635"/>
    </source>
</evidence>
<dbReference type="InterPro" id="IPR041682">
    <property type="entry name" value="AAA_14"/>
</dbReference>
<gene>
    <name evidence="3" type="ORF">ERS852540_02607</name>
</gene>
<dbReference type="SUPFAM" id="SSF52540">
    <property type="entry name" value="P-loop containing nucleoside triphosphate hydrolases"/>
    <property type="match status" value="1"/>
</dbReference>
<evidence type="ECO:0000259" key="1">
    <source>
        <dbReference type="Pfam" id="PF13173"/>
    </source>
</evidence>
<dbReference type="PANTHER" id="PTHR33295">
    <property type="entry name" value="ATPASE"/>
    <property type="match status" value="1"/>
</dbReference>
<dbReference type="Pfam" id="PF13635">
    <property type="entry name" value="DUF4143"/>
    <property type="match status" value="1"/>
</dbReference>